<feature type="region of interest" description="Disordered" evidence="1">
    <location>
        <begin position="17"/>
        <end position="70"/>
    </location>
</feature>
<feature type="compositionally biased region" description="Basic and acidic residues" evidence="1">
    <location>
        <begin position="60"/>
        <end position="70"/>
    </location>
</feature>
<dbReference type="AlphaFoldDB" id="A0A4Z2IPY6"/>
<dbReference type="Proteomes" id="UP000314294">
    <property type="component" value="Unassembled WGS sequence"/>
</dbReference>
<proteinExistence type="predicted"/>
<keyword evidence="3" id="KW-1185">Reference proteome</keyword>
<evidence type="ECO:0000313" key="2">
    <source>
        <dbReference type="EMBL" id="TNN79272.1"/>
    </source>
</evidence>
<gene>
    <name evidence="2" type="ORF">EYF80_010517</name>
</gene>
<evidence type="ECO:0000313" key="3">
    <source>
        <dbReference type="Proteomes" id="UP000314294"/>
    </source>
</evidence>
<protein>
    <submittedName>
        <fullName evidence="2">Uncharacterized protein</fullName>
    </submittedName>
</protein>
<accession>A0A4Z2IPY6</accession>
<comment type="caution">
    <text evidence="2">The sequence shown here is derived from an EMBL/GenBank/DDBJ whole genome shotgun (WGS) entry which is preliminary data.</text>
</comment>
<dbReference type="EMBL" id="SRLO01000066">
    <property type="protein sequence ID" value="TNN79272.1"/>
    <property type="molecule type" value="Genomic_DNA"/>
</dbReference>
<reference evidence="2 3" key="1">
    <citation type="submission" date="2019-03" db="EMBL/GenBank/DDBJ databases">
        <title>First draft genome of Liparis tanakae, snailfish: a comprehensive survey of snailfish specific genes.</title>
        <authorList>
            <person name="Kim W."/>
            <person name="Song I."/>
            <person name="Jeong J.-H."/>
            <person name="Kim D."/>
            <person name="Kim S."/>
            <person name="Ryu S."/>
            <person name="Song J.Y."/>
            <person name="Lee S.K."/>
        </authorList>
    </citation>
    <scope>NUCLEOTIDE SEQUENCE [LARGE SCALE GENOMIC DNA]</scope>
    <source>
        <tissue evidence="2">Muscle</tissue>
    </source>
</reference>
<name>A0A4Z2IPY6_9TELE</name>
<organism evidence="2 3">
    <name type="scientific">Liparis tanakae</name>
    <name type="common">Tanaka's snailfish</name>
    <dbReference type="NCBI Taxonomy" id="230148"/>
    <lineage>
        <taxon>Eukaryota</taxon>
        <taxon>Metazoa</taxon>
        <taxon>Chordata</taxon>
        <taxon>Craniata</taxon>
        <taxon>Vertebrata</taxon>
        <taxon>Euteleostomi</taxon>
        <taxon>Actinopterygii</taxon>
        <taxon>Neopterygii</taxon>
        <taxon>Teleostei</taxon>
        <taxon>Neoteleostei</taxon>
        <taxon>Acanthomorphata</taxon>
        <taxon>Eupercaria</taxon>
        <taxon>Perciformes</taxon>
        <taxon>Cottioidei</taxon>
        <taxon>Cottales</taxon>
        <taxon>Liparidae</taxon>
        <taxon>Liparis</taxon>
    </lineage>
</organism>
<evidence type="ECO:0000256" key="1">
    <source>
        <dbReference type="SAM" id="MobiDB-lite"/>
    </source>
</evidence>
<sequence>MSFCFASRHRCFPSRMRGEEEEEDQAVDVGGYGTSNSVGMRPLKLPQGTSAMNLAPPVDIGEKQIRDEAL</sequence>